<accession>A0A410FT55</accession>
<proteinExistence type="predicted"/>
<name>A0A410FT55_BIPS1</name>
<dbReference type="Pfam" id="PF01497">
    <property type="entry name" value="Peripla_BP_2"/>
    <property type="match status" value="1"/>
</dbReference>
<evidence type="ECO:0000313" key="2">
    <source>
        <dbReference type="EMBL" id="QAA76369.1"/>
    </source>
</evidence>
<evidence type="ECO:0000259" key="1">
    <source>
        <dbReference type="PROSITE" id="PS50983"/>
    </source>
</evidence>
<feature type="domain" description="Fe/B12 periplasmic-binding" evidence="1">
    <location>
        <begin position="37"/>
        <end position="301"/>
    </location>
</feature>
<dbReference type="PROSITE" id="PS50983">
    <property type="entry name" value="FE_B12_PBP"/>
    <property type="match status" value="1"/>
</dbReference>
<dbReference type="Gene3D" id="3.40.50.1980">
    <property type="entry name" value="Nitrogenase molybdenum iron protein domain"/>
    <property type="match status" value="2"/>
</dbReference>
<gene>
    <name evidence="2" type="ORF">BIP78_0603</name>
</gene>
<dbReference type="PANTHER" id="PTHR30535">
    <property type="entry name" value="VITAMIN B12-BINDING PROTEIN"/>
    <property type="match status" value="1"/>
</dbReference>
<reference evidence="3" key="1">
    <citation type="submission" date="2018-12" db="EMBL/GenBank/DDBJ databases">
        <title>Complete genome sequence of an uncultured bacterium of the candidate phylum Bipolaricaulota.</title>
        <authorList>
            <person name="Kadnikov V.V."/>
            <person name="Mardanov A.V."/>
            <person name="Beletsky A.V."/>
            <person name="Frank Y.A."/>
            <person name="Karnachuk O.V."/>
            <person name="Ravin N.V."/>
        </authorList>
    </citation>
    <scope>NUCLEOTIDE SEQUENCE [LARGE SCALE GENOMIC DNA]</scope>
</reference>
<dbReference type="PANTHER" id="PTHR30535:SF34">
    <property type="entry name" value="MOLYBDATE-BINDING PROTEIN MOLA"/>
    <property type="match status" value="1"/>
</dbReference>
<sequence length="333" mass="35804">MIRRALVVLAMVSVPLAGRSVVDQVGREVQLPPVVSRVVSLHSGASWMVYVLGDADRLVGAYFASLPTDPVAQGALAGLDPNYRAKELPVKPTVEALVTLRPDVVLASSVVHGEGLASLLAEVGIPTVLYYPETLDGVAEALLLTGQVLGRDERAHELVRRFWGLVATVADAMGGRSPRPRVYFTAYTVPNVYAGDVIQNVIIELAGGIPLGKALAPRPGLFWQRVDGEQILVWNPEVILVPAYSRARPADFFADPIWGAVTAVRTGRVHRFPEFLAPWDIPGPEVVLGLLWLAETLHPGATGLDLAAEVIRFYQDFYGIELSPDAVAALLGT</sequence>
<dbReference type="EMBL" id="CP034928">
    <property type="protein sequence ID" value="QAA76369.1"/>
    <property type="molecule type" value="Genomic_DNA"/>
</dbReference>
<evidence type="ECO:0000313" key="3">
    <source>
        <dbReference type="Proteomes" id="UP000287233"/>
    </source>
</evidence>
<dbReference type="InterPro" id="IPR002491">
    <property type="entry name" value="ABC_transptr_periplasmic_BD"/>
</dbReference>
<organism evidence="2 3">
    <name type="scientific">Bipolaricaulis sibiricus</name>
    <dbReference type="NCBI Taxonomy" id="2501609"/>
    <lineage>
        <taxon>Bacteria</taxon>
        <taxon>Candidatus Bipolaricaulota</taxon>
        <taxon>Candidatus Bipolaricaulia</taxon>
        <taxon>Candidatus Bipolaricaulales</taxon>
        <taxon>Candidatus Bipolaricaulaceae</taxon>
        <taxon>Candidatus Bipolaricaulis</taxon>
    </lineage>
</organism>
<dbReference type="Proteomes" id="UP000287233">
    <property type="component" value="Chromosome"/>
</dbReference>
<dbReference type="KEGG" id="bih:BIP78_0603"/>
<dbReference type="SUPFAM" id="SSF53807">
    <property type="entry name" value="Helical backbone' metal receptor"/>
    <property type="match status" value="1"/>
</dbReference>
<dbReference type="AlphaFoldDB" id="A0A410FT55"/>
<dbReference type="InterPro" id="IPR050902">
    <property type="entry name" value="ABC_Transporter_SBP"/>
</dbReference>
<protein>
    <recommendedName>
        <fullName evidence="1">Fe/B12 periplasmic-binding domain-containing protein</fullName>
    </recommendedName>
</protein>
<dbReference type="Gene3D" id="1.20.58.2180">
    <property type="match status" value="1"/>
</dbReference>